<dbReference type="AlphaFoldDB" id="Q7TPT8"/>
<evidence type="ECO:0000256" key="1">
    <source>
        <dbReference type="ARBA" id="ARBA00004123"/>
    </source>
</evidence>
<dbReference type="MGI" id="MGI:2682318">
    <property type="gene designation" value="Zfp395"/>
</dbReference>
<keyword evidence="8" id="KW-0539">Nucleus</keyword>
<dbReference type="InterPro" id="IPR052253">
    <property type="entry name" value="CR1/CR2-DNA-binding_regulator"/>
</dbReference>
<comment type="subcellular location">
    <subcellularLocation>
        <location evidence="1">Nucleus</location>
    </subcellularLocation>
</comment>
<evidence type="ECO:0000256" key="4">
    <source>
        <dbReference type="ARBA" id="ARBA00022833"/>
    </source>
</evidence>
<dbReference type="PANTHER" id="PTHR13006:SF6">
    <property type="entry name" value="ZINC FINGER PROTEIN 395"/>
    <property type="match status" value="1"/>
</dbReference>
<name>Q7TPT8_MOUSE</name>
<evidence type="ECO:0000313" key="11">
    <source>
        <dbReference type="MGI" id="MGI:2682318"/>
    </source>
</evidence>
<keyword evidence="2" id="KW-0479">Metal-binding</keyword>
<dbReference type="GO" id="GO:0005634">
    <property type="term" value="C:nucleus"/>
    <property type="evidence" value="ECO:0007669"/>
    <property type="project" value="UniProtKB-SubCell"/>
</dbReference>
<reference evidence="10" key="1">
    <citation type="journal article" date="2004" name="Genome Res.">
        <title>The status, quality, and expansion of the NIH full-length cDNA project: the Mammalian Gene Collection (MGC).</title>
        <authorList>
            <consortium name="The MGC Project Team"/>
            <person name="Gerhard D.S."/>
            <person name="Wagner L."/>
            <person name="Feingold E.A."/>
            <person name="Shenmen C.M."/>
            <person name="Grouse L.H."/>
            <person name="Schuler G."/>
            <person name="Klein S.L."/>
            <person name="Old S."/>
            <person name="Rasooly R."/>
            <person name="Good P."/>
            <person name="Guyer M."/>
            <person name="Peck A.M."/>
            <person name="Derge J.G."/>
            <person name="Lipman D."/>
            <person name="Collins F.S."/>
            <person name="Jang W."/>
            <person name="Sherry S."/>
            <person name="Feolo M."/>
            <person name="Misquitta L."/>
            <person name="Lee E."/>
            <person name="Rotmistrovsky K."/>
            <person name="Greenhut S.F."/>
            <person name="Schaefer C.F."/>
            <person name="Buetow K."/>
            <person name="Bonner T.I."/>
            <person name="Haussler D."/>
            <person name="Kent J."/>
            <person name="Kiekhaus M."/>
            <person name="Furey T."/>
            <person name="Brent M."/>
            <person name="Prange C."/>
            <person name="Schreiber K."/>
            <person name="Shapiro N."/>
            <person name="Bhat N.K."/>
            <person name="Hopkins R.F."/>
            <person name="Hsie F."/>
            <person name="Driscoll T."/>
            <person name="Soares M.B."/>
            <person name="Casavant T.L."/>
            <person name="Scheetz T.E."/>
            <person name="Brown-stein M.J."/>
            <person name="Usdin T.B."/>
            <person name="Toshiyuki S."/>
            <person name="Carninci P."/>
            <person name="Piao Y."/>
            <person name="Dudekula D.B."/>
            <person name="Ko M.S."/>
            <person name="Kawakami K."/>
            <person name="Suzuki Y."/>
            <person name="Sugano S."/>
            <person name="Gruber C.E."/>
            <person name="Smith M.R."/>
            <person name="Simmons B."/>
            <person name="Moore T."/>
            <person name="Waterman R."/>
            <person name="Johnson S.L."/>
            <person name="Ruan Y."/>
            <person name="Wei C.L."/>
            <person name="Mathavan S."/>
            <person name="Gunaratne P.H."/>
            <person name="Wu J."/>
            <person name="Garcia A.M."/>
            <person name="Hulyk S.W."/>
            <person name="Fuh E."/>
            <person name="Yuan Y."/>
            <person name="Sneed A."/>
            <person name="Kowis C."/>
            <person name="Hodgson A."/>
            <person name="Muzny D.M."/>
            <person name="McPherson J."/>
            <person name="Gibbs R.A."/>
            <person name="Fahey J."/>
            <person name="Helton E."/>
            <person name="Ketteman M."/>
            <person name="Madan A."/>
            <person name="Rodrigues S."/>
            <person name="Sanchez A."/>
            <person name="Whiting M."/>
            <person name="Madari A."/>
            <person name="Young A.C."/>
            <person name="Wetherby K.D."/>
            <person name="Granite S.J."/>
            <person name="Kwong P.N."/>
            <person name="Brinkley C.P."/>
            <person name="Pearson R.L."/>
            <person name="Bouffard G.G."/>
            <person name="Blakesly R.W."/>
            <person name="Green E.D."/>
            <person name="Dickson M.C."/>
            <person name="Rodriguez A.C."/>
            <person name="Grimwood J."/>
            <person name="Schmutz J."/>
            <person name="Myers R.M."/>
            <person name="Butterfield Y.S."/>
            <person name="Griffith M."/>
            <person name="Griffith O.L."/>
            <person name="Krzywinski M.I."/>
            <person name="Liao N."/>
            <person name="Morin R."/>
            <person name="Morrin R."/>
            <person name="Palmquist D."/>
            <person name="Petrescu A.S."/>
            <person name="Skalska U."/>
            <person name="Smailus D.E."/>
            <person name="Stott J.M."/>
            <person name="Schnerch A."/>
            <person name="Schein J.E."/>
            <person name="Jones S.J."/>
            <person name="Holt R.A."/>
            <person name="Baross A."/>
            <person name="Marra M.A."/>
            <person name="Clifton S."/>
            <person name="Makowski K.A."/>
            <person name="Bosak S."/>
            <person name="Malek J."/>
        </authorList>
    </citation>
    <scope>NUCLEOTIDE SEQUENCE [LARGE SCALE MRNA]</scope>
    <source>
        <strain evidence="10">C3H/He</strain>
        <tissue evidence="10">Osteoblast</tissue>
    </source>
</reference>
<dbReference type="PANTHER" id="PTHR13006">
    <property type="entry name" value="PAPILLOMAVIRUS REGULATORY FACTOR PRF-1"/>
    <property type="match status" value="1"/>
</dbReference>
<evidence type="ECO:0000256" key="6">
    <source>
        <dbReference type="ARBA" id="ARBA00023125"/>
    </source>
</evidence>
<gene>
    <name evidence="10 11" type="primary">Zfp395</name>
</gene>
<accession>Q7TPT8</accession>
<evidence type="ECO:0000256" key="5">
    <source>
        <dbReference type="ARBA" id="ARBA00023015"/>
    </source>
</evidence>
<dbReference type="OrthoDB" id="5950721at2759"/>
<dbReference type="AGR" id="MGI:2682318"/>
<dbReference type="EMBL" id="BC053701">
    <property type="protein sequence ID" value="AAH53701.1"/>
    <property type="molecule type" value="mRNA"/>
</dbReference>
<keyword evidence="3" id="KW-0863">Zinc-finger</keyword>
<feature type="domain" description="DUF4772" evidence="9">
    <location>
        <begin position="17"/>
        <end position="123"/>
    </location>
</feature>
<protein>
    <submittedName>
        <fullName evidence="10">Zinc finger protein 395</fullName>
    </submittedName>
</protein>
<organism evidence="10">
    <name type="scientific">Mus musculus</name>
    <name type="common">Mouse</name>
    <dbReference type="NCBI Taxonomy" id="10090"/>
    <lineage>
        <taxon>Eukaryota</taxon>
        <taxon>Metazoa</taxon>
        <taxon>Chordata</taxon>
        <taxon>Craniata</taxon>
        <taxon>Vertebrata</taxon>
        <taxon>Euteleostomi</taxon>
        <taxon>Mammalia</taxon>
        <taxon>Eutheria</taxon>
        <taxon>Euarchontoglires</taxon>
        <taxon>Glires</taxon>
        <taxon>Rodentia</taxon>
        <taxon>Myomorpha</taxon>
        <taxon>Muroidea</taxon>
        <taxon>Muridae</taxon>
        <taxon>Murinae</taxon>
        <taxon>Mus</taxon>
        <taxon>Mus</taxon>
    </lineage>
</organism>
<keyword evidence="5" id="KW-0805">Transcription regulation</keyword>
<sequence length="128" mass="14005">MQSHPHRRSRVSSMLSRRLGKRSLLGARVLGPSAAEVPSGATLPLEPQIEVPEGAMSLSPLTSKDPVCQEQPKELLKALGTSCHPQVAFQPGQKVCVWYGGQECKGLVEQHSWAEDKVTVRLLDQKLQ</sequence>
<evidence type="ECO:0000256" key="8">
    <source>
        <dbReference type="ARBA" id="ARBA00023242"/>
    </source>
</evidence>
<keyword evidence="6" id="KW-0238">DNA-binding</keyword>
<evidence type="ECO:0000256" key="2">
    <source>
        <dbReference type="ARBA" id="ARBA00022723"/>
    </source>
</evidence>
<dbReference type="GO" id="GO:0008270">
    <property type="term" value="F:zinc ion binding"/>
    <property type="evidence" value="ECO:0007669"/>
    <property type="project" value="UniProtKB-KW"/>
</dbReference>
<proteinExistence type="evidence at transcript level"/>
<dbReference type="Pfam" id="PF15997">
    <property type="entry name" value="DUF4772"/>
    <property type="match status" value="1"/>
</dbReference>
<keyword evidence="4" id="KW-0862">Zinc</keyword>
<keyword evidence="7" id="KW-0804">Transcription</keyword>
<evidence type="ECO:0000256" key="7">
    <source>
        <dbReference type="ARBA" id="ARBA00023163"/>
    </source>
</evidence>
<evidence type="ECO:0000259" key="9">
    <source>
        <dbReference type="Pfam" id="PF15997"/>
    </source>
</evidence>
<evidence type="ECO:0000256" key="3">
    <source>
        <dbReference type="ARBA" id="ARBA00022771"/>
    </source>
</evidence>
<evidence type="ECO:0000313" key="10">
    <source>
        <dbReference type="EMBL" id="AAH53701.1"/>
    </source>
</evidence>
<dbReference type="GO" id="GO:0003677">
    <property type="term" value="F:DNA binding"/>
    <property type="evidence" value="ECO:0007669"/>
    <property type="project" value="UniProtKB-KW"/>
</dbReference>
<dbReference type="InterPro" id="IPR031940">
    <property type="entry name" value="DUF4772"/>
</dbReference>